<evidence type="ECO:0000313" key="2">
    <source>
        <dbReference type="Proteomes" id="UP001296706"/>
    </source>
</evidence>
<accession>A0ABX1RKH4</accession>
<dbReference type="RefSeq" id="WP_169398927.1">
    <property type="nucleotide sequence ID" value="NZ_BAAAJH010000020.1"/>
</dbReference>
<gene>
    <name evidence="1" type="ORF">HF577_27790</name>
</gene>
<dbReference type="Pfam" id="PF10094">
    <property type="entry name" value="DUF2332"/>
    <property type="match status" value="1"/>
</dbReference>
<dbReference type="EMBL" id="JAAXKY010000119">
    <property type="protein sequence ID" value="NMH80880.1"/>
    <property type="molecule type" value="Genomic_DNA"/>
</dbReference>
<protein>
    <submittedName>
        <fullName evidence="1">DUF2332 domain-containing protein</fullName>
    </submittedName>
</protein>
<name>A0ABX1RKH4_9PSEU</name>
<sequence>MTPGQQDARSVVAGQALAIAAAWSPVGAPAGWSLTAETLVAIAEEDVLLDLAAEIPLDRLPPLLLAAAVSFLVRERRPPMVRHYPEPGGSRPPPDPGFRAELVEFARAERDGLAELCATHRYQMNEVGRCADVLPVLAMIAEEDDRPLAVVDLGTGAGLGLHLDRYHYTYRTAGSPDRTVGEPSSPVRLTCEVRSGGDRLPVPSALPVVADRVGVDVEPLDVADPHTFAWLAACVPPEAGAVTRFAAAAAIARADPARAVRGNLLDVLEDVVDSIAPEALVCLVDTYVHVFLPPADLRRFDRLLAGLGRRRDLEWVSVDPLVPLGPDARAGVQGLDVPADWVRDARAGGVFGVVGRVRIRGGRRSGTVLGRAHPGAAWLEWR</sequence>
<comment type="caution">
    <text evidence="1">The sequence shown here is derived from an EMBL/GenBank/DDBJ whole genome shotgun (WGS) entry which is preliminary data.</text>
</comment>
<dbReference type="InterPro" id="IPR011200">
    <property type="entry name" value="UCP012608"/>
</dbReference>
<evidence type="ECO:0000313" key="1">
    <source>
        <dbReference type="EMBL" id="NMH80880.1"/>
    </source>
</evidence>
<organism evidence="1 2">
    <name type="scientific">Pseudonocardia xinjiangensis</name>
    <dbReference type="NCBI Taxonomy" id="75289"/>
    <lineage>
        <taxon>Bacteria</taxon>
        <taxon>Bacillati</taxon>
        <taxon>Actinomycetota</taxon>
        <taxon>Actinomycetes</taxon>
        <taxon>Pseudonocardiales</taxon>
        <taxon>Pseudonocardiaceae</taxon>
        <taxon>Pseudonocardia</taxon>
    </lineage>
</organism>
<reference evidence="1 2" key="1">
    <citation type="submission" date="2020-04" db="EMBL/GenBank/DDBJ databases">
        <authorList>
            <person name="Klaysubun C."/>
            <person name="Duangmal K."/>
            <person name="Lipun K."/>
        </authorList>
    </citation>
    <scope>NUCLEOTIDE SEQUENCE [LARGE SCALE GENOMIC DNA]</scope>
    <source>
        <strain evidence="1 2">JCM 11839</strain>
    </source>
</reference>
<keyword evidence="2" id="KW-1185">Reference proteome</keyword>
<proteinExistence type="predicted"/>
<dbReference type="Proteomes" id="UP001296706">
    <property type="component" value="Unassembled WGS sequence"/>
</dbReference>